<dbReference type="Pfam" id="PF05133">
    <property type="entry name" value="SPP1_portal"/>
    <property type="match status" value="1"/>
</dbReference>
<evidence type="ECO:0000313" key="2">
    <source>
        <dbReference type="Proteomes" id="UP001151071"/>
    </source>
</evidence>
<name>A0A9X3TSW4_9BACL</name>
<dbReference type="RefSeq" id="WP_271140774.1">
    <property type="nucleotide sequence ID" value="NZ_JAPYYP010000032.1"/>
</dbReference>
<accession>A0A9X3TSW4</accession>
<dbReference type="AlphaFoldDB" id="A0A9X3TSW4"/>
<dbReference type="InterPro" id="IPR021145">
    <property type="entry name" value="Portal_protein_SPP1_Gp6-like"/>
</dbReference>
<evidence type="ECO:0000313" key="1">
    <source>
        <dbReference type="EMBL" id="MDA5110451.1"/>
    </source>
</evidence>
<sequence length="138" mass="16232">MVNNDEESLTYDIVEDGSIDGEIFEDYYFDEEDQICMTEFTVEECIVVYDTTVKAKLIAIIRYYYLTDADRNQKKLIVEVYDENEITYLVREGQNLVLDTCREKNPVAHNVTVLIKDQEGKLRQKLIVPWTHLVNLRV</sequence>
<organism evidence="1 2">
    <name type="scientific">Brevibacillus thermoruber</name>
    <dbReference type="NCBI Taxonomy" id="33942"/>
    <lineage>
        <taxon>Bacteria</taxon>
        <taxon>Bacillati</taxon>
        <taxon>Bacillota</taxon>
        <taxon>Bacilli</taxon>
        <taxon>Bacillales</taxon>
        <taxon>Paenibacillaceae</taxon>
        <taxon>Brevibacillus</taxon>
    </lineage>
</organism>
<protein>
    <submittedName>
        <fullName evidence="1">Phage portal protein</fullName>
    </submittedName>
</protein>
<proteinExistence type="predicted"/>
<dbReference type="EMBL" id="JAPYYP010000032">
    <property type="protein sequence ID" value="MDA5110451.1"/>
    <property type="molecule type" value="Genomic_DNA"/>
</dbReference>
<reference evidence="1" key="1">
    <citation type="submission" date="2022-12" db="EMBL/GenBank/DDBJ databases">
        <title>Draft genome sequence of the thermophilic strain Brevibacillus thermoruber HT42, isolated from Los Humeros, Puebla, Mexico, with biotechnological potential.</title>
        <authorList>
            <person name="Lara Sanchez J."/>
            <person name="Solis Palacios R."/>
            <person name="Bustos Baena A.S."/>
            <person name="Ruz Baez A.E."/>
            <person name="Espinosa Luna G."/>
            <person name="Oliart Ros R.M."/>
        </authorList>
    </citation>
    <scope>NUCLEOTIDE SEQUENCE</scope>
    <source>
        <strain evidence="1">HT42</strain>
    </source>
</reference>
<comment type="caution">
    <text evidence="1">The sequence shown here is derived from an EMBL/GenBank/DDBJ whole genome shotgun (WGS) entry which is preliminary data.</text>
</comment>
<keyword evidence="2" id="KW-1185">Reference proteome</keyword>
<dbReference type="Proteomes" id="UP001151071">
    <property type="component" value="Unassembled WGS sequence"/>
</dbReference>
<gene>
    <name evidence="1" type="ORF">O3V59_19045</name>
</gene>